<dbReference type="RefSeq" id="WP_184197292.1">
    <property type="nucleotide sequence ID" value="NZ_JACHGW010000002.1"/>
</dbReference>
<comment type="caution">
    <text evidence="4">The sequence shown here is derived from an EMBL/GenBank/DDBJ whole genome shotgun (WGS) entry which is preliminary data.</text>
</comment>
<dbReference type="AlphaFoldDB" id="A0A7W9SSD0"/>
<name>A0A7W9SSD0_ARMRO</name>
<dbReference type="PANTHER" id="PTHR34295:SF1">
    <property type="entry name" value="BIOTIN TRANSPORTER BIOY"/>
    <property type="match status" value="1"/>
</dbReference>
<feature type="transmembrane region" description="Helical" evidence="3">
    <location>
        <begin position="71"/>
        <end position="93"/>
    </location>
</feature>
<keyword evidence="2" id="KW-1003">Cell membrane</keyword>
<feature type="transmembrane region" description="Helical" evidence="3">
    <location>
        <begin position="129"/>
        <end position="150"/>
    </location>
</feature>
<organism evidence="4 5">
    <name type="scientific">Armatimonas rosea</name>
    <dbReference type="NCBI Taxonomy" id="685828"/>
    <lineage>
        <taxon>Bacteria</taxon>
        <taxon>Bacillati</taxon>
        <taxon>Armatimonadota</taxon>
        <taxon>Armatimonadia</taxon>
        <taxon>Armatimonadales</taxon>
        <taxon>Armatimonadaceae</taxon>
        <taxon>Armatimonas</taxon>
    </lineage>
</organism>
<evidence type="ECO:0000256" key="3">
    <source>
        <dbReference type="SAM" id="Phobius"/>
    </source>
</evidence>
<evidence type="ECO:0000313" key="4">
    <source>
        <dbReference type="EMBL" id="MBB6051104.1"/>
    </source>
</evidence>
<dbReference type="PIRSF" id="PIRSF016661">
    <property type="entry name" value="BioY"/>
    <property type="match status" value="1"/>
</dbReference>
<keyword evidence="3" id="KW-0812">Transmembrane</keyword>
<feature type="transmembrane region" description="Helical" evidence="3">
    <location>
        <begin position="21"/>
        <end position="39"/>
    </location>
</feature>
<feature type="transmembrane region" description="Helical" evidence="3">
    <location>
        <begin position="170"/>
        <end position="187"/>
    </location>
</feature>
<keyword evidence="3" id="KW-1133">Transmembrane helix</keyword>
<proteinExistence type="inferred from homology"/>
<accession>A0A7W9SSD0</accession>
<dbReference type="Gene3D" id="1.10.1760.20">
    <property type="match status" value="1"/>
</dbReference>
<comment type="subcellular location">
    <subcellularLocation>
        <location evidence="2">Cell membrane</location>
        <topology evidence="2">Multi-pass membrane protein</topology>
    </subcellularLocation>
</comment>
<protein>
    <recommendedName>
        <fullName evidence="2">Biotin transporter</fullName>
    </recommendedName>
</protein>
<dbReference type="EMBL" id="JACHGW010000002">
    <property type="protein sequence ID" value="MBB6051104.1"/>
    <property type="molecule type" value="Genomic_DNA"/>
</dbReference>
<evidence type="ECO:0000313" key="5">
    <source>
        <dbReference type="Proteomes" id="UP000520814"/>
    </source>
</evidence>
<gene>
    <name evidence="4" type="ORF">HNQ39_002895</name>
</gene>
<dbReference type="GO" id="GO:0005886">
    <property type="term" value="C:plasma membrane"/>
    <property type="evidence" value="ECO:0007669"/>
    <property type="project" value="UniProtKB-SubCell"/>
</dbReference>
<evidence type="ECO:0000256" key="1">
    <source>
        <dbReference type="ARBA" id="ARBA00010692"/>
    </source>
</evidence>
<dbReference type="GO" id="GO:0015225">
    <property type="term" value="F:biotin transmembrane transporter activity"/>
    <property type="evidence" value="ECO:0007669"/>
    <property type="project" value="UniProtKB-UniRule"/>
</dbReference>
<dbReference type="InterPro" id="IPR003784">
    <property type="entry name" value="BioY"/>
</dbReference>
<keyword evidence="5" id="KW-1185">Reference proteome</keyword>
<sequence>MSLTLAPAPRTLAETLALPSWLLVPAASLVIAACAQVAIPLPFTPVPLTGQTFAVLLTGMALGSRRGALAVALYVLEGALGLPFFAGGAAGLAKLVGPTGGYLCAFPLAAFVAGLLAERGWDRKPLTTVLGMLASSLTIFLFGALWLAHFVGGITPAVVQGVLPFLPGDVLKSLLAAGLLPGAWQLTRNQTR</sequence>
<dbReference type="Proteomes" id="UP000520814">
    <property type="component" value="Unassembled WGS sequence"/>
</dbReference>
<dbReference type="Pfam" id="PF02632">
    <property type="entry name" value="BioY"/>
    <property type="match status" value="1"/>
</dbReference>
<comment type="similarity">
    <text evidence="1 2">Belongs to the BioY family.</text>
</comment>
<feature type="transmembrane region" description="Helical" evidence="3">
    <location>
        <begin position="45"/>
        <end position="64"/>
    </location>
</feature>
<feature type="transmembrane region" description="Helical" evidence="3">
    <location>
        <begin position="99"/>
        <end position="117"/>
    </location>
</feature>
<reference evidence="4 5" key="1">
    <citation type="submission" date="2020-08" db="EMBL/GenBank/DDBJ databases">
        <title>Genomic Encyclopedia of Type Strains, Phase IV (KMG-IV): sequencing the most valuable type-strain genomes for metagenomic binning, comparative biology and taxonomic classification.</title>
        <authorList>
            <person name="Goeker M."/>
        </authorList>
    </citation>
    <scope>NUCLEOTIDE SEQUENCE [LARGE SCALE GENOMIC DNA]</scope>
    <source>
        <strain evidence="4 5">DSM 23562</strain>
    </source>
</reference>
<keyword evidence="2" id="KW-0813">Transport</keyword>
<evidence type="ECO:0000256" key="2">
    <source>
        <dbReference type="PIRNR" id="PIRNR016661"/>
    </source>
</evidence>
<keyword evidence="2 3" id="KW-0472">Membrane</keyword>
<dbReference type="PANTHER" id="PTHR34295">
    <property type="entry name" value="BIOTIN TRANSPORTER BIOY"/>
    <property type="match status" value="1"/>
</dbReference>